<keyword evidence="7 11" id="KW-0460">Magnesium</keyword>
<protein>
    <recommendedName>
        <fullName evidence="11">Phenylalanine--tRNA ligase beta subunit</fullName>
        <ecNumber evidence="11">6.1.1.20</ecNumber>
    </recommendedName>
    <alternativeName>
        <fullName evidence="11">Phenylalanyl-tRNA synthetase beta subunit</fullName>
        <shortName evidence="11">PheRS</shortName>
    </alternativeName>
</protein>
<dbReference type="InterPro" id="IPR005147">
    <property type="entry name" value="tRNA_synthase_B5-dom"/>
</dbReference>
<keyword evidence="5 11" id="KW-0547">Nucleotide-binding</keyword>
<evidence type="ECO:0000256" key="11">
    <source>
        <dbReference type="HAMAP-Rule" id="MF_00283"/>
    </source>
</evidence>
<dbReference type="InterPro" id="IPR009061">
    <property type="entry name" value="DNA-bd_dom_put_sf"/>
</dbReference>
<dbReference type="InterPro" id="IPR045060">
    <property type="entry name" value="Phe-tRNA-ligase_IIc_bsu"/>
</dbReference>
<evidence type="ECO:0000256" key="7">
    <source>
        <dbReference type="ARBA" id="ARBA00022842"/>
    </source>
</evidence>
<dbReference type="HAMAP" id="MF_00283">
    <property type="entry name" value="Phe_tRNA_synth_beta1"/>
    <property type="match status" value="1"/>
</dbReference>
<dbReference type="InterPro" id="IPR005121">
    <property type="entry name" value="Fdx_antiC-bd"/>
</dbReference>
<gene>
    <name evidence="11" type="primary">pheT</name>
    <name evidence="15" type="ORF">A3G49_04825</name>
</gene>
<dbReference type="SUPFAM" id="SSF46955">
    <property type="entry name" value="Putative DNA-binding domain"/>
    <property type="match status" value="2"/>
</dbReference>
<dbReference type="GO" id="GO:0003723">
    <property type="term" value="F:RNA binding"/>
    <property type="evidence" value="ECO:0007669"/>
    <property type="project" value="InterPro"/>
</dbReference>
<feature type="compositionally biased region" description="Polar residues" evidence="12">
    <location>
        <begin position="174"/>
        <end position="187"/>
    </location>
</feature>
<keyword evidence="11" id="KW-0963">Cytoplasm</keyword>
<comment type="subcellular location">
    <subcellularLocation>
        <location evidence="11">Cytoplasm</location>
    </subcellularLocation>
</comment>
<dbReference type="SUPFAM" id="SSF54991">
    <property type="entry name" value="Anticodon-binding domain of PheRS"/>
    <property type="match status" value="1"/>
</dbReference>
<dbReference type="PROSITE" id="PS51447">
    <property type="entry name" value="FDX_ACB"/>
    <property type="match status" value="1"/>
</dbReference>
<dbReference type="PANTHER" id="PTHR10947:SF0">
    <property type="entry name" value="PHENYLALANINE--TRNA LIGASE BETA SUBUNIT"/>
    <property type="match status" value="1"/>
</dbReference>
<keyword evidence="8 11" id="KW-0648">Protein biosynthesis</keyword>
<dbReference type="PANTHER" id="PTHR10947">
    <property type="entry name" value="PHENYLALANYL-TRNA SYNTHETASE BETA CHAIN AND LEUCINE-RICH REPEAT-CONTAINING PROTEIN 47"/>
    <property type="match status" value="1"/>
</dbReference>
<dbReference type="NCBIfam" id="TIGR00472">
    <property type="entry name" value="pheT_bact"/>
    <property type="match status" value="1"/>
</dbReference>
<dbReference type="SMART" id="SM00873">
    <property type="entry name" value="B3_4"/>
    <property type="match status" value="1"/>
</dbReference>
<dbReference type="InterPro" id="IPR041616">
    <property type="entry name" value="PheRS_beta_core"/>
</dbReference>
<evidence type="ECO:0000256" key="9">
    <source>
        <dbReference type="ARBA" id="ARBA00023146"/>
    </source>
</evidence>
<evidence type="ECO:0000256" key="12">
    <source>
        <dbReference type="SAM" id="MobiDB-lite"/>
    </source>
</evidence>
<dbReference type="PROSITE" id="PS51483">
    <property type="entry name" value="B5"/>
    <property type="match status" value="1"/>
</dbReference>
<comment type="cofactor">
    <cofactor evidence="11">
        <name>Mg(2+)</name>
        <dbReference type="ChEBI" id="CHEBI:18420"/>
    </cofactor>
    <text evidence="11">Binds 2 magnesium ions per tetramer.</text>
</comment>
<dbReference type="Proteomes" id="UP000177171">
    <property type="component" value="Unassembled WGS sequence"/>
</dbReference>
<keyword evidence="3 11" id="KW-0436">Ligase</keyword>
<evidence type="ECO:0000256" key="3">
    <source>
        <dbReference type="ARBA" id="ARBA00022598"/>
    </source>
</evidence>
<evidence type="ECO:0000256" key="2">
    <source>
        <dbReference type="ARBA" id="ARBA00011209"/>
    </source>
</evidence>
<dbReference type="SUPFAM" id="SSF55681">
    <property type="entry name" value="Class II aaRS and biotin synthetases"/>
    <property type="match status" value="1"/>
</dbReference>
<comment type="catalytic activity">
    <reaction evidence="10 11">
        <text>tRNA(Phe) + L-phenylalanine + ATP = L-phenylalanyl-tRNA(Phe) + AMP + diphosphate + H(+)</text>
        <dbReference type="Rhea" id="RHEA:19413"/>
        <dbReference type="Rhea" id="RHEA-COMP:9668"/>
        <dbReference type="Rhea" id="RHEA-COMP:9699"/>
        <dbReference type="ChEBI" id="CHEBI:15378"/>
        <dbReference type="ChEBI" id="CHEBI:30616"/>
        <dbReference type="ChEBI" id="CHEBI:33019"/>
        <dbReference type="ChEBI" id="CHEBI:58095"/>
        <dbReference type="ChEBI" id="CHEBI:78442"/>
        <dbReference type="ChEBI" id="CHEBI:78531"/>
        <dbReference type="ChEBI" id="CHEBI:456215"/>
        <dbReference type="EC" id="6.1.1.20"/>
    </reaction>
</comment>
<feature type="binding site" evidence="11">
    <location>
        <position position="369"/>
    </location>
    <ligand>
        <name>Mg(2+)</name>
        <dbReference type="ChEBI" id="CHEBI:18420"/>
        <note>shared with alpha subunit</note>
    </ligand>
</feature>
<dbReference type="EC" id="6.1.1.20" evidence="11"/>
<dbReference type="SUPFAM" id="SSF56037">
    <property type="entry name" value="PheT/TilS domain"/>
    <property type="match status" value="1"/>
</dbReference>
<comment type="caution">
    <text evidence="15">The sequence shown here is derived from an EMBL/GenBank/DDBJ whole genome shotgun (WGS) entry which is preliminary data.</text>
</comment>
<keyword evidence="9 11" id="KW-0030">Aminoacyl-tRNA synthetase</keyword>
<dbReference type="Pfam" id="PF03484">
    <property type="entry name" value="B5"/>
    <property type="match status" value="1"/>
</dbReference>
<dbReference type="InterPro" id="IPR036690">
    <property type="entry name" value="Fdx_antiC-bd_sf"/>
</dbReference>
<dbReference type="Pfam" id="PF17759">
    <property type="entry name" value="tRNA_synthFbeta"/>
    <property type="match status" value="1"/>
</dbReference>
<dbReference type="Gene3D" id="3.30.56.10">
    <property type="match status" value="2"/>
</dbReference>
<dbReference type="Pfam" id="PF03147">
    <property type="entry name" value="FDX-ACB"/>
    <property type="match status" value="1"/>
</dbReference>
<sequence length="716" mass="81609">MKFSYNWLKEFVSFKESPEKLAELLTLKSFEVESVEKAGGDWLLNIALLPNRIPDASGHMGLAREISAVTGAKLKNDAFGVKKYSTGLIRQFLDVKVENSQDCPRYMALMIDGVKVKESPAWLKQRMELCGLQPINNLVDAANYTMLETGQPLHVFDYSKLDNKEGQKYENPNHKSQIPNKSQTQNPKNKKIVVRKAKKGEKLLCLDDKEYELNPETLVIADSEKPVAIAGIKGGKESGINSETRTIVLEAANFNPILIRSGSKSLNLKTDASYRFEHGLDPNLTDFAIRRLADLILRLSGENAKGIIDVYPQKTLPLKLLFHLEYADRLIGIQIPPQFYKNALLSLGINLEEKNKTDFIVEIPTMRRDLIIEEDVIEEAARLYGYEKMPAILPGIPLFPPEENAELFWENKIKNNLLGFGFNESFIYEFTGDKELAGFEEPAKDYLELENPTSPETKYLTARPLIKYIQQVSENLKNFDSTRVFGVAKAFIKDPVSRWRPGLNGGCERKQLILTIAQKGSKGEEEFYELKGVIDDTLESLGIAEYWYKDENCQFPISNFQLFHPYRKTEIYIGNQAIGILGEIHPVVAKNIKSKARIVAAEIDFSSLWQLAEKEAEYKPISKYPAIIRDIAIIVPFNIKTESILNVIENTGGEFLTDIDLFDYFYDEKMKNKSQKSLAFHLRFESKEKTLKDEEIDEIMRKIIDDVDKKGWIVRK</sequence>
<dbReference type="GO" id="GO:0000287">
    <property type="term" value="F:magnesium ion binding"/>
    <property type="evidence" value="ECO:0007669"/>
    <property type="project" value="UniProtKB-UniRule"/>
</dbReference>
<evidence type="ECO:0000256" key="5">
    <source>
        <dbReference type="ARBA" id="ARBA00022741"/>
    </source>
</evidence>
<evidence type="ECO:0000256" key="6">
    <source>
        <dbReference type="ARBA" id="ARBA00022840"/>
    </source>
</evidence>
<feature type="region of interest" description="Disordered" evidence="12">
    <location>
        <begin position="164"/>
        <end position="190"/>
    </location>
</feature>
<feature type="binding site" evidence="11">
    <location>
        <position position="378"/>
    </location>
    <ligand>
        <name>Mg(2+)</name>
        <dbReference type="ChEBI" id="CHEBI:18420"/>
        <note>shared with alpha subunit</note>
    </ligand>
</feature>
<evidence type="ECO:0000256" key="4">
    <source>
        <dbReference type="ARBA" id="ARBA00022723"/>
    </source>
</evidence>
<dbReference type="InterPro" id="IPR004532">
    <property type="entry name" value="Phe-tRNA-ligase_IIc_bsu_bact"/>
</dbReference>
<feature type="compositionally biased region" description="Basic and acidic residues" evidence="12">
    <location>
        <begin position="164"/>
        <end position="173"/>
    </location>
</feature>
<dbReference type="InterPro" id="IPR020825">
    <property type="entry name" value="Phe-tRNA_synthase-like_B3/B4"/>
</dbReference>
<dbReference type="Gene3D" id="3.50.40.10">
    <property type="entry name" value="Phenylalanyl-trna Synthetase, Chain B, domain 3"/>
    <property type="match status" value="1"/>
</dbReference>
<keyword evidence="4 11" id="KW-0479">Metal-binding</keyword>
<comment type="similarity">
    <text evidence="1 11">Belongs to the phenylalanyl-tRNA synthetase beta subunit family. Type 1 subfamily.</text>
</comment>
<evidence type="ECO:0000313" key="15">
    <source>
        <dbReference type="EMBL" id="OHA13031.1"/>
    </source>
</evidence>
<dbReference type="InterPro" id="IPR005146">
    <property type="entry name" value="B3/B4_tRNA-bd"/>
</dbReference>
<reference evidence="15 16" key="1">
    <citation type="journal article" date="2016" name="Nat. Commun.">
        <title>Thousands of microbial genomes shed light on interconnected biogeochemical processes in an aquifer system.</title>
        <authorList>
            <person name="Anantharaman K."/>
            <person name="Brown C.T."/>
            <person name="Hug L.A."/>
            <person name="Sharon I."/>
            <person name="Castelle C.J."/>
            <person name="Probst A.J."/>
            <person name="Thomas B.C."/>
            <person name="Singh A."/>
            <person name="Wilkins M.J."/>
            <person name="Karaoz U."/>
            <person name="Brodie E.L."/>
            <person name="Williams K.H."/>
            <person name="Hubbard S.S."/>
            <person name="Banfield J.F."/>
        </authorList>
    </citation>
    <scope>NUCLEOTIDE SEQUENCE [LARGE SCALE GENOMIC DNA]</scope>
</reference>
<dbReference type="GO" id="GO:0006432">
    <property type="term" value="P:phenylalanyl-tRNA aminoacylation"/>
    <property type="evidence" value="ECO:0007669"/>
    <property type="project" value="UniProtKB-UniRule"/>
</dbReference>
<dbReference type="EMBL" id="MHQY01000035">
    <property type="protein sequence ID" value="OHA13031.1"/>
    <property type="molecule type" value="Genomic_DNA"/>
</dbReference>
<dbReference type="InterPro" id="IPR045864">
    <property type="entry name" value="aa-tRNA-synth_II/BPL/LPL"/>
</dbReference>
<keyword evidence="6 11" id="KW-0067">ATP-binding</keyword>
<dbReference type="Gene3D" id="3.30.930.10">
    <property type="entry name" value="Bira Bifunctional Protein, Domain 2"/>
    <property type="match status" value="1"/>
</dbReference>
<accession>A0A1G2LQG3</accession>
<dbReference type="SMART" id="SM00874">
    <property type="entry name" value="B5"/>
    <property type="match status" value="1"/>
</dbReference>
<dbReference type="AlphaFoldDB" id="A0A1G2LQG3"/>
<comment type="subunit">
    <text evidence="2 11">Tetramer of two alpha and two beta subunits.</text>
</comment>
<dbReference type="GO" id="GO:0004826">
    <property type="term" value="F:phenylalanine-tRNA ligase activity"/>
    <property type="evidence" value="ECO:0007669"/>
    <property type="project" value="UniProtKB-UniRule"/>
</dbReference>
<proteinExistence type="inferred from homology"/>
<evidence type="ECO:0000259" key="13">
    <source>
        <dbReference type="PROSITE" id="PS51447"/>
    </source>
</evidence>
<evidence type="ECO:0000256" key="1">
    <source>
        <dbReference type="ARBA" id="ARBA00008653"/>
    </source>
</evidence>
<feature type="binding site" evidence="11">
    <location>
        <position position="375"/>
    </location>
    <ligand>
        <name>Mg(2+)</name>
        <dbReference type="ChEBI" id="CHEBI:18420"/>
        <note>shared with alpha subunit</note>
    </ligand>
</feature>
<feature type="domain" description="FDX-ACB" evidence="13">
    <location>
        <begin position="622"/>
        <end position="715"/>
    </location>
</feature>
<dbReference type="Gene3D" id="3.30.70.380">
    <property type="entry name" value="Ferrodoxin-fold anticodon-binding domain"/>
    <property type="match status" value="1"/>
</dbReference>
<feature type="domain" description="B5" evidence="14">
    <location>
        <begin position="315"/>
        <end position="391"/>
    </location>
</feature>
<evidence type="ECO:0000259" key="14">
    <source>
        <dbReference type="PROSITE" id="PS51483"/>
    </source>
</evidence>
<name>A0A1G2LQG3_9BACT</name>
<dbReference type="GO" id="GO:0005524">
    <property type="term" value="F:ATP binding"/>
    <property type="evidence" value="ECO:0007669"/>
    <property type="project" value="UniProtKB-UniRule"/>
</dbReference>
<organism evidence="15 16">
    <name type="scientific">Candidatus Sungbacteria bacterium RIFCSPLOWO2_12_FULL_41_11</name>
    <dbReference type="NCBI Taxonomy" id="1802286"/>
    <lineage>
        <taxon>Bacteria</taxon>
        <taxon>Candidatus Sungiibacteriota</taxon>
    </lineage>
</organism>
<dbReference type="GO" id="GO:0009328">
    <property type="term" value="C:phenylalanine-tRNA ligase complex"/>
    <property type="evidence" value="ECO:0007669"/>
    <property type="project" value="TreeGrafter"/>
</dbReference>
<feature type="binding site" evidence="11">
    <location>
        <position position="379"/>
    </location>
    <ligand>
        <name>Mg(2+)</name>
        <dbReference type="ChEBI" id="CHEBI:18420"/>
        <note>shared with alpha subunit</note>
    </ligand>
</feature>
<dbReference type="Pfam" id="PF03483">
    <property type="entry name" value="B3_4"/>
    <property type="match status" value="1"/>
</dbReference>
<dbReference type="SMART" id="SM00896">
    <property type="entry name" value="FDX-ACB"/>
    <property type="match status" value="1"/>
</dbReference>
<evidence type="ECO:0000256" key="10">
    <source>
        <dbReference type="ARBA" id="ARBA00049255"/>
    </source>
</evidence>
<evidence type="ECO:0000256" key="8">
    <source>
        <dbReference type="ARBA" id="ARBA00022917"/>
    </source>
</evidence>
<evidence type="ECO:0000313" key="16">
    <source>
        <dbReference type="Proteomes" id="UP000177171"/>
    </source>
</evidence>